<dbReference type="PROSITE" id="PS50002">
    <property type="entry name" value="SH3"/>
    <property type="match status" value="2"/>
</dbReference>
<dbReference type="PANTHER" id="PTHR14167:SF121">
    <property type="entry name" value="LD44138P"/>
    <property type="match status" value="1"/>
</dbReference>
<feature type="region of interest" description="Disordered" evidence="3">
    <location>
        <begin position="306"/>
        <end position="329"/>
    </location>
</feature>
<dbReference type="SUPFAM" id="SSF50044">
    <property type="entry name" value="SH3-domain"/>
    <property type="match status" value="2"/>
</dbReference>
<dbReference type="CDD" id="cd00174">
    <property type="entry name" value="SH3"/>
    <property type="match status" value="2"/>
</dbReference>
<feature type="compositionally biased region" description="Pro residues" evidence="3">
    <location>
        <begin position="319"/>
        <end position="329"/>
    </location>
</feature>
<dbReference type="Pfam" id="PF00018">
    <property type="entry name" value="SH3_1"/>
    <property type="match status" value="1"/>
</dbReference>
<protein>
    <submittedName>
        <fullName evidence="5">CLUMA_CG006524, isoform A</fullName>
    </submittedName>
</protein>
<dbReference type="PANTHER" id="PTHR14167">
    <property type="entry name" value="SH3 DOMAIN-CONTAINING"/>
    <property type="match status" value="1"/>
</dbReference>
<feature type="domain" description="SH3" evidence="4">
    <location>
        <begin position="422"/>
        <end position="482"/>
    </location>
</feature>
<dbReference type="InterPro" id="IPR001452">
    <property type="entry name" value="SH3_domain"/>
</dbReference>
<feature type="compositionally biased region" description="Pro residues" evidence="3">
    <location>
        <begin position="1"/>
        <end position="13"/>
    </location>
</feature>
<reference evidence="5 6" key="1">
    <citation type="submission" date="2015-04" db="EMBL/GenBank/DDBJ databases">
        <authorList>
            <person name="Syromyatnikov M.Y."/>
            <person name="Popov V.N."/>
        </authorList>
    </citation>
    <scope>NUCLEOTIDE SEQUENCE [LARGE SCALE GENOMIC DNA]</scope>
</reference>
<accession>A0A1J1I2C9</accession>
<dbReference type="Pfam" id="PF14604">
    <property type="entry name" value="SH3_9"/>
    <property type="match status" value="1"/>
</dbReference>
<dbReference type="STRING" id="568069.A0A1J1I2C9"/>
<evidence type="ECO:0000256" key="1">
    <source>
        <dbReference type="ARBA" id="ARBA00022443"/>
    </source>
</evidence>
<dbReference type="Gene3D" id="2.30.30.40">
    <property type="entry name" value="SH3 Domains"/>
    <property type="match status" value="2"/>
</dbReference>
<dbReference type="OrthoDB" id="27823at2759"/>
<sequence length="489" mass="53861">MTIPTRPAPPPPNRNEANSNNHINASSNSMSARSSAVTKQSLNRKPAPPRPPPPKMMVSDNLKKSGSQKSINIFSNLFGSSKNSSKISEKQTNSSSEAICPPKIPAPPSAITSRHQQKQTTSDVQLINFDESTIESPLSIKKTNTGSDSVSMDSFCSSNSSPNNLCFESGTMSQAESGFEDDFSVSDFKSTSTEISRSTTFSNDPFECIEELPTLSRATNIHQQNIRNLKPTILPKPVVRGSSNLNASTNTIVPSEFNVDESLSNGKSLIKPSSVNAPTIIKPQGKGKTSPTFVEVMKKMAPLKLTHQKSDESNDDDLPSPPMPTIPPPPPPILGDDEDAETCSYAIVLYDYTSDVVEDLNLKTNEKIYLLKKMNEEWLYGRDKRGCEGIFPLSYVDIRVPLKNVETDPGTASRSVSVSPAVESHHIRALYNFNAETDEDLSLRENEIVNVLFEINHDWLYGSNMRGDYGQFPANFIEYVPRNLPHMMK</sequence>
<dbReference type="Proteomes" id="UP000183832">
    <property type="component" value="Unassembled WGS sequence"/>
</dbReference>
<evidence type="ECO:0000259" key="4">
    <source>
        <dbReference type="PROSITE" id="PS50002"/>
    </source>
</evidence>
<feature type="region of interest" description="Disordered" evidence="3">
    <location>
        <begin position="1"/>
        <end position="102"/>
    </location>
</feature>
<name>A0A1J1I2C9_9DIPT</name>
<evidence type="ECO:0000313" key="5">
    <source>
        <dbReference type="EMBL" id="CRK93006.1"/>
    </source>
</evidence>
<gene>
    <name evidence="5" type="ORF">CLUMA_CG006524</name>
</gene>
<organism evidence="5 6">
    <name type="scientific">Clunio marinus</name>
    <dbReference type="NCBI Taxonomy" id="568069"/>
    <lineage>
        <taxon>Eukaryota</taxon>
        <taxon>Metazoa</taxon>
        <taxon>Ecdysozoa</taxon>
        <taxon>Arthropoda</taxon>
        <taxon>Hexapoda</taxon>
        <taxon>Insecta</taxon>
        <taxon>Pterygota</taxon>
        <taxon>Neoptera</taxon>
        <taxon>Endopterygota</taxon>
        <taxon>Diptera</taxon>
        <taxon>Nematocera</taxon>
        <taxon>Chironomoidea</taxon>
        <taxon>Chironomidae</taxon>
        <taxon>Clunio</taxon>
    </lineage>
</organism>
<feature type="compositionally biased region" description="Low complexity" evidence="3">
    <location>
        <begin position="14"/>
        <end position="36"/>
    </location>
</feature>
<dbReference type="InterPro" id="IPR050384">
    <property type="entry name" value="Endophilin_SH3RF"/>
</dbReference>
<feature type="compositionally biased region" description="Pro residues" evidence="3">
    <location>
        <begin position="46"/>
        <end position="55"/>
    </location>
</feature>
<feature type="domain" description="SH3" evidence="4">
    <location>
        <begin position="341"/>
        <end position="401"/>
    </location>
</feature>
<proteinExistence type="predicted"/>
<dbReference type="EMBL" id="CVRI01000036">
    <property type="protein sequence ID" value="CRK93006.1"/>
    <property type="molecule type" value="Genomic_DNA"/>
</dbReference>
<feature type="compositionally biased region" description="Polar residues" evidence="3">
    <location>
        <begin position="64"/>
        <end position="97"/>
    </location>
</feature>
<keyword evidence="1 2" id="KW-0728">SH3 domain</keyword>
<dbReference type="PRINTS" id="PR00499">
    <property type="entry name" value="P67PHOX"/>
</dbReference>
<dbReference type="SMART" id="SM00326">
    <property type="entry name" value="SH3"/>
    <property type="match status" value="2"/>
</dbReference>
<evidence type="ECO:0000313" key="6">
    <source>
        <dbReference type="Proteomes" id="UP000183832"/>
    </source>
</evidence>
<dbReference type="InterPro" id="IPR036028">
    <property type="entry name" value="SH3-like_dom_sf"/>
</dbReference>
<dbReference type="AlphaFoldDB" id="A0A1J1I2C9"/>
<evidence type="ECO:0000256" key="2">
    <source>
        <dbReference type="PROSITE-ProRule" id="PRU00192"/>
    </source>
</evidence>
<evidence type="ECO:0000256" key="3">
    <source>
        <dbReference type="SAM" id="MobiDB-lite"/>
    </source>
</evidence>
<keyword evidence="6" id="KW-1185">Reference proteome</keyword>